<evidence type="ECO:0000313" key="2">
    <source>
        <dbReference type="EMBL" id="KAF9586736.1"/>
    </source>
</evidence>
<dbReference type="EMBL" id="JAABOA010000002">
    <property type="protein sequence ID" value="KAF9586736.1"/>
    <property type="molecule type" value="Genomic_DNA"/>
</dbReference>
<reference evidence="2" key="1">
    <citation type="journal article" date="2020" name="Fungal Divers.">
        <title>Resolving the Mortierellaceae phylogeny through synthesis of multi-gene phylogenetics and phylogenomics.</title>
        <authorList>
            <person name="Vandepol N."/>
            <person name="Liber J."/>
            <person name="Desiro A."/>
            <person name="Na H."/>
            <person name="Kennedy M."/>
            <person name="Barry K."/>
            <person name="Grigoriev I.V."/>
            <person name="Miller A.N."/>
            <person name="O'Donnell K."/>
            <person name="Stajich J.E."/>
            <person name="Bonito G."/>
        </authorList>
    </citation>
    <scope>NUCLEOTIDE SEQUENCE</scope>
    <source>
        <strain evidence="2">KOD1015</strain>
    </source>
</reference>
<evidence type="ECO:0000256" key="1">
    <source>
        <dbReference type="SAM" id="MobiDB-lite"/>
    </source>
</evidence>
<proteinExistence type="predicted"/>
<dbReference type="Proteomes" id="UP000780801">
    <property type="component" value="Unassembled WGS sequence"/>
</dbReference>
<organism evidence="2 3">
    <name type="scientific">Lunasporangiospora selenospora</name>
    <dbReference type="NCBI Taxonomy" id="979761"/>
    <lineage>
        <taxon>Eukaryota</taxon>
        <taxon>Fungi</taxon>
        <taxon>Fungi incertae sedis</taxon>
        <taxon>Mucoromycota</taxon>
        <taxon>Mortierellomycotina</taxon>
        <taxon>Mortierellomycetes</taxon>
        <taxon>Mortierellales</taxon>
        <taxon>Mortierellaceae</taxon>
        <taxon>Lunasporangiospora</taxon>
    </lineage>
</organism>
<feature type="region of interest" description="Disordered" evidence="1">
    <location>
        <begin position="61"/>
        <end position="82"/>
    </location>
</feature>
<feature type="compositionally biased region" description="Polar residues" evidence="1">
    <location>
        <begin position="20"/>
        <end position="29"/>
    </location>
</feature>
<evidence type="ECO:0000313" key="3">
    <source>
        <dbReference type="Proteomes" id="UP000780801"/>
    </source>
</evidence>
<feature type="compositionally biased region" description="Polar residues" evidence="1">
    <location>
        <begin position="65"/>
        <end position="77"/>
    </location>
</feature>
<comment type="caution">
    <text evidence="2">The sequence shown here is derived from an EMBL/GenBank/DDBJ whole genome shotgun (WGS) entry which is preliminary data.</text>
</comment>
<dbReference type="AlphaFoldDB" id="A0A9P6KJ08"/>
<sequence>MSTHESLIINLTAGDHKPSLQASSKQQTQHLIHLQMEELQAPHLTNSNPLDVAYDYEPLEHISKAPSNPNSSKQSGLFDSLEPHMHINAKSLDAATRAKL</sequence>
<feature type="region of interest" description="Disordered" evidence="1">
    <location>
        <begin position="1"/>
        <end position="29"/>
    </location>
</feature>
<protein>
    <submittedName>
        <fullName evidence="2">Uncharacterized protein</fullName>
    </submittedName>
</protein>
<gene>
    <name evidence="2" type="ORF">BGW38_002758</name>
</gene>
<keyword evidence="3" id="KW-1185">Reference proteome</keyword>
<name>A0A9P6KJ08_9FUNG</name>
<accession>A0A9P6KJ08</accession>